<protein>
    <submittedName>
        <fullName evidence="2 3">Uncharacterized protein</fullName>
    </submittedName>
</protein>
<reference evidence="2" key="3">
    <citation type="journal article" date="2013" name="Nucleic Acids Res.">
        <title>The genome of Anopheles darlingi, the main neotropical malaria vector.</title>
        <authorList>
            <person name="Marinotti O."/>
            <person name="Cerqueira G.C."/>
            <person name="de Almeida L.G."/>
            <person name="Ferro M.I."/>
            <person name="Loreto E.L."/>
            <person name="Zaha A."/>
            <person name="Teixeira S.M."/>
            <person name="Wespiser A.R."/>
            <person name="Almeida E Silva A."/>
            <person name="Schlindwein A.D."/>
            <person name="Pacheco A.C."/>
            <person name="Silva A.L."/>
            <person name="Graveley B.R."/>
            <person name="Walenz B.P."/>
            <person name="Lima Bde A."/>
            <person name="Ribeiro C.A."/>
            <person name="Nunes-Silva C.G."/>
            <person name="de Carvalho C.R."/>
            <person name="Soares C.M."/>
            <person name="de Menezes C.B."/>
            <person name="Matiolli C."/>
            <person name="Caffrey D."/>
            <person name="Araujo D.A."/>
            <person name="de Oliveira D.M."/>
            <person name="Golenbock D."/>
            <person name="Grisard E.C."/>
            <person name="Fantinatti-Garboggini F."/>
            <person name="de Carvalho F.M."/>
            <person name="Barcellos F.G."/>
            <person name="Prosdocimi F."/>
            <person name="May G."/>
            <person name="Azevedo Junior G.M."/>
            <person name="Guimaraes G.M."/>
            <person name="Goldman G.H."/>
            <person name="Padilha I.Q."/>
            <person name="Batista Jda S."/>
            <person name="Ferro J.A."/>
            <person name="Ribeiro J.M."/>
            <person name="Fietto J.L."/>
            <person name="Dabbas K.M."/>
            <person name="Cerdeira L."/>
            <person name="Agnez-Lima L.F."/>
            <person name="Brocchi M."/>
            <person name="de Carvalho M.O."/>
            <person name="Teixeira Mde M."/>
            <person name="Diniz Maia Mde M."/>
            <person name="Goldman M.H."/>
            <person name="Cruz Schneider M.P."/>
            <person name="Felipe M.S."/>
            <person name="Hungria M."/>
            <person name="Nicolas M.F."/>
            <person name="Pereira M."/>
            <person name="Montes M.A."/>
            <person name="Cantao M.E."/>
            <person name="Vincentz M."/>
            <person name="Rafael M.S."/>
            <person name="Silverman N."/>
            <person name="Stoco P.H."/>
            <person name="Souza R.C."/>
            <person name="Vicentini R."/>
            <person name="Gazzinelli R.T."/>
            <person name="Neves Rde O."/>
            <person name="Silva R."/>
            <person name="Astolfi-Filho S."/>
            <person name="Maciel T.E."/>
            <person name="Urmenyi T.P."/>
            <person name="Tadei W.P."/>
            <person name="Camargo E.P."/>
            <person name="de Vasconcelos A.T."/>
        </authorList>
    </citation>
    <scope>NUCLEOTIDE SEQUENCE</scope>
</reference>
<reference evidence="2" key="2">
    <citation type="submission" date="2010-05" db="EMBL/GenBank/DDBJ databases">
        <authorList>
            <person name="Almeida L.G."/>
            <person name="Nicolas M.F."/>
            <person name="Souza R.C."/>
            <person name="Vasconcelos A.T.R."/>
        </authorList>
    </citation>
    <scope>NUCLEOTIDE SEQUENCE</scope>
</reference>
<evidence type="ECO:0000313" key="3">
    <source>
        <dbReference type="EnsemblMetazoa" id="ADAC000496-PA"/>
    </source>
</evidence>
<reference evidence="3" key="4">
    <citation type="submission" date="2015-06" db="UniProtKB">
        <authorList>
            <consortium name="EnsemblMetazoa"/>
        </authorList>
    </citation>
    <scope>IDENTIFICATION</scope>
</reference>
<keyword evidence="4" id="KW-1185">Reference proteome</keyword>
<dbReference type="AlphaFoldDB" id="W5JW18"/>
<reference evidence="2 4" key="1">
    <citation type="journal article" date="2010" name="BMC Genomics">
        <title>Combination of measures distinguishes pre-miRNAs from other stem-loops in the genome of the newly sequenced Anopheles darlingi.</title>
        <authorList>
            <person name="Mendes N.D."/>
            <person name="Freitas A.T."/>
            <person name="Vasconcelos A.T."/>
            <person name="Sagot M.F."/>
        </authorList>
    </citation>
    <scope>NUCLEOTIDE SEQUENCE</scope>
</reference>
<evidence type="ECO:0000313" key="2">
    <source>
        <dbReference type="EMBL" id="ETN67698.1"/>
    </source>
</evidence>
<name>W5JW18_ANODA</name>
<dbReference type="EMBL" id="ADMH02000120">
    <property type="protein sequence ID" value="ETN67698.1"/>
    <property type="molecule type" value="Genomic_DNA"/>
</dbReference>
<proteinExistence type="predicted"/>
<dbReference type="EnsemblMetazoa" id="ADAC000496-RA">
    <property type="protein sequence ID" value="ADAC000496-PA"/>
    <property type="gene ID" value="ADAC000496"/>
</dbReference>
<accession>W5JW18</accession>
<dbReference type="Proteomes" id="UP000000673">
    <property type="component" value="Unassembled WGS sequence"/>
</dbReference>
<evidence type="ECO:0000256" key="1">
    <source>
        <dbReference type="SAM" id="MobiDB-lite"/>
    </source>
</evidence>
<evidence type="ECO:0000313" key="4">
    <source>
        <dbReference type="Proteomes" id="UP000000673"/>
    </source>
</evidence>
<dbReference type="HOGENOM" id="CLU_2544449_0_0_1"/>
<sequence>MTPGSTVLSPAKFAPTTSDQTPANARDHPCLIELLPLLCCAWSPRQVLPRPNVLLLPAMRQSQRKVLAMVEDETAGVWRTSGT</sequence>
<dbReference type="VEuPathDB" id="VectorBase:ADAC000496"/>
<gene>
    <name evidence="2" type="ORF">AND_000496</name>
</gene>
<feature type="region of interest" description="Disordered" evidence="1">
    <location>
        <begin position="1"/>
        <end position="25"/>
    </location>
</feature>
<organism evidence="2">
    <name type="scientific">Anopheles darlingi</name>
    <name type="common">Mosquito</name>
    <dbReference type="NCBI Taxonomy" id="43151"/>
    <lineage>
        <taxon>Eukaryota</taxon>
        <taxon>Metazoa</taxon>
        <taxon>Ecdysozoa</taxon>
        <taxon>Arthropoda</taxon>
        <taxon>Hexapoda</taxon>
        <taxon>Insecta</taxon>
        <taxon>Pterygota</taxon>
        <taxon>Neoptera</taxon>
        <taxon>Endopterygota</taxon>
        <taxon>Diptera</taxon>
        <taxon>Nematocera</taxon>
        <taxon>Culicoidea</taxon>
        <taxon>Culicidae</taxon>
        <taxon>Anophelinae</taxon>
        <taxon>Anopheles</taxon>
    </lineage>
</organism>